<evidence type="ECO:0000256" key="1">
    <source>
        <dbReference type="SAM" id="Phobius"/>
    </source>
</evidence>
<dbReference type="OrthoDB" id="19015at10239"/>
<dbReference type="GeneID" id="29068407"/>
<name>A0A190XCC4_9CAUD</name>
<dbReference type="Proteomes" id="UP000201388">
    <property type="component" value="Segment"/>
</dbReference>
<evidence type="ECO:0000313" key="2">
    <source>
        <dbReference type="EMBL" id="AMD43192.1"/>
    </source>
</evidence>
<evidence type="ECO:0000313" key="3">
    <source>
        <dbReference type="Proteomes" id="UP000201388"/>
    </source>
</evidence>
<dbReference type="RefSeq" id="YP_009291904.1">
    <property type="nucleotide sequence ID" value="NC_031117.1"/>
</dbReference>
<accession>A0A190XCC4</accession>
<reference evidence="3" key="1">
    <citation type="submission" date="2016-01" db="EMBL/GenBank/DDBJ databases">
        <title>The genome sequence of bacteriophage LZ35 lytic for Acinetobacter baumannii.</title>
        <authorList>
            <person name="Guo Z."/>
            <person name="Huang H."/>
            <person name="Shi H."/>
            <person name="Sun Y."/>
        </authorList>
    </citation>
    <scope>NUCLEOTIDE SEQUENCE [LARGE SCALE GENOMIC DNA]</scope>
</reference>
<gene>
    <name evidence="2" type="ORF">YD_32</name>
</gene>
<dbReference type="EMBL" id="KU510289">
    <property type="protein sequence ID" value="AMD43192.1"/>
    <property type="molecule type" value="Genomic_DNA"/>
</dbReference>
<keyword evidence="1" id="KW-0472">Membrane</keyword>
<dbReference type="KEGG" id="vg:29068407"/>
<feature type="transmembrane region" description="Helical" evidence="1">
    <location>
        <begin position="7"/>
        <end position="24"/>
    </location>
</feature>
<keyword evidence="1" id="KW-0812">Transmembrane</keyword>
<keyword evidence="3" id="KW-1185">Reference proteome</keyword>
<protein>
    <submittedName>
        <fullName evidence="2">Uncharacterized protein</fullName>
    </submittedName>
</protein>
<proteinExistence type="predicted"/>
<keyword evidence="1" id="KW-1133">Transmembrane helix</keyword>
<feature type="transmembrane region" description="Helical" evidence="1">
    <location>
        <begin position="30"/>
        <end position="51"/>
    </location>
</feature>
<organism evidence="2 3">
    <name type="scientific">Acinetobacter phage LZ35</name>
    <dbReference type="NCBI Taxonomy" id="1792222"/>
    <lineage>
        <taxon>Viruses</taxon>
        <taxon>Duplodnaviria</taxon>
        <taxon>Heunggongvirae</taxon>
        <taxon>Uroviricota</taxon>
        <taxon>Caudoviricetes</taxon>
        <taxon>Obolenskvirus</taxon>
        <taxon>Obolenskvirus LZ35</taxon>
    </lineage>
</organism>
<sequence length="91" mass="10560">MMTFLNYLSFFLITGSLMFVVFHPKISFPVHVDVIMFMLAIGVTAMFINTLQGRDFYGHMQDAEILVRLGLGCLTVRFIHEYLKVKKHEND</sequence>